<evidence type="ECO:0000313" key="2">
    <source>
        <dbReference type="Proteomes" id="UP000236161"/>
    </source>
</evidence>
<name>A0A2I0B606_9ASPA</name>
<dbReference type="Proteomes" id="UP000236161">
    <property type="component" value="Unassembled WGS sequence"/>
</dbReference>
<dbReference type="AlphaFoldDB" id="A0A2I0B606"/>
<sequence>MAFLTLPVQIGRSLDGYTLPKSLRSGERGKAARISAGTARRTGRRNSLERYHLFSSRAVAMCQPAVNIQCRHTEVLAILSLKKPTRCHSLHQFPFLETLLGKHSPPSSDNLTAEHFPLSSVFGVGMDLTPQDGLEKKTHLLICEWYHSALSACNCSPLLNLQVPCMNLSLSFHPFIRFLFCMLLNNMCVLSSMATRSLRSNGVKALPKAFYRST</sequence>
<accession>A0A2I0B606</accession>
<proteinExistence type="predicted"/>
<evidence type="ECO:0000313" key="1">
    <source>
        <dbReference type="EMBL" id="PKA63229.1"/>
    </source>
</evidence>
<protein>
    <submittedName>
        <fullName evidence="1">Uncharacterized protein</fullName>
    </submittedName>
</protein>
<organism evidence="1 2">
    <name type="scientific">Apostasia shenzhenica</name>
    <dbReference type="NCBI Taxonomy" id="1088818"/>
    <lineage>
        <taxon>Eukaryota</taxon>
        <taxon>Viridiplantae</taxon>
        <taxon>Streptophyta</taxon>
        <taxon>Embryophyta</taxon>
        <taxon>Tracheophyta</taxon>
        <taxon>Spermatophyta</taxon>
        <taxon>Magnoliopsida</taxon>
        <taxon>Liliopsida</taxon>
        <taxon>Asparagales</taxon>
        <taxon>Orchidaceae</taxon>
        <taxon>Apostasioideae</taxon>
        <taxon>Apostasia</taxon>
    </lineage>
</organism>
<gene>
    <name evidence="1" type="ORF">AXF42_Ash017697</name>
</gene>
<keyword evidence="2" id="KW-1185">Reference proteome</keyword>
<reference evidence="1 2" key="1">
    <citation type="journal article" date="2017" name="Nature">
        <title>The Apostasia genome and the evolution of orchids.</title>
        <authorList>
            <person name="Zhang G.Q."/>
            <person name="Liu K.W."/>
            <person name="Li Z."/>
            <person name="Lohaus R."/>
            <person name="Hsiao Y.Y."/>
            <person name="Niu S.C."/>
            <person name="Wang J.Y."/>
            <person name="Lin Y.C."/>
            <person name="Xu Q."/>
            <person name="Chen L.J."/>
            <person name="Yoshida K."/>
            <person name="Fujiwara S."/>
            <person name="Wang Z.W."/>
            <person name="Zhang Y.Q."/>
            <person name="Mitsuda N."/>
            <person name="Wang M."/>
            <person name="Liu G.H."/>
            <person name="Pecoraro L."/>
            <person name="Huang H.X."/>
            <person name="Xiao X.J."/>
            <person name="Lin M."/>
            <person name="Wu X.Y."/>
            <person name="Wu W.L."/>
            <person name="Chen Y.Y."/>
            <person name="Chang S.B."/>
            <person name="Sakamoto S."/>
            <person name="Ohme-Takagi M."/>
            <person name="Yagi M."/>
            <person name="Zeng S.J."/>
            <person name="Shen C.Y."/>
            <person name="Yeh C.M."/>
            <person name="Luo Y.B."/>
            <person name="Tsai W.C."/>
            <person name="Van de Peer Y."/>
            <person name="Liu Z.J."/>
        </authorList>
    </citation>
    <scope>NUCLEOTIDE SEQUENCE [LARGE SCALE GENOMIC DNA]</scope>
    <source>
        <strain evidence="2">cv. Shenzhen</strain>
        <tissue evidence="1">Stem</tissue>
    </source>
</reference>
<dbReference type="EMBL" id="KZ451909">
    <property type="protein sequence ID" value="PKA63229.1"/>
    <property type="molecule type" value="Genomic_DNA"/>
</dbReference>